<organism evidence="2 3">
    <name type="scientific">Staphylotrichum longicolle</name>
    <dbReference type="NCBI Taxonomy" id="669026"/>
    <lineage>
        <taxon>Eukaryota</taxon>
        <taxon>Fungi</taxon>
        <taxon>Dikarya</taxon>
        <taxon>Ascomycota</taxon>
        <taxon>Pezizomycotina</taxon>
        <taxon>Sordariomycetes</taxon>
        <taxon>Sordariomycetidae</taxon>
        <taxon>Sordariales</taxon>
        <taxon>Chaetomiaceae</taxon>
        <taxon>Staphylotrichum</taxon>
    </lineage>
</organism>
<comment type="caution">
    <text evidence="2">The sequence shown here is derived from an EMBL/GenBank/DDBJ whole genome shotgun (WGS) entry which is preliminary data.</text>
</comment>
<dbReference type="Proteomes" id="UP001197093">
    <property type="component" value="Unassembled WGS sequence"/>
</dbReference>
<reference evidence="2" key="1">
    <citation type="submission" date="2023-02" db="EMBL/GenBank/DDBJ databases">
        <authorList>
            <person name="Palmer J.M."/>
        </authorList>
    </citation>
    <scope>NUCLEOTIDE SEQUENCE</scope>
    <source>
        <strain evidence="2">FW57</strain>
    </source>
</reference>
<protein>
    <submittedName>
        <fullName evidence="2">Uncharacterized protein</fullName>
    </submittedName>
</protein>
<name>A0AAD4F5W7_9PEZI</name>
<sequence>MYWDGVERELPQIILTLKTWQSDEYANPLPEEEDTHIHGYDTFVDQVSRSSRHFARRCRVREPSDGSYAAALEARGWDLYAQTQSESIKQELRNSLDSHARASTQNQTAVLRSRARILLQAAQFLDMDKVIEYRPAVESSKRPVSAQLAVVSRDETGMPIFGPQLCFGCHARIRGSLFKSLRDEATLVCEGCYRNKHYGDESFTKVHKHNILEKAVSPSSLVPSAAVSQYSESMRTAKLGHSFRSTRTARVNVISTKKANLVGPLRIGCPCRYAAEAKFATTRLKFDKNITLAEARRERKLAAERLGPRESAKWTPEPPTLDHQQPRTKTLQTPRPP</sequence>
<evidence type="ECO:0000313" key="3">
    <source>
        <dbReference type="Proteomes" id="UP001197093"/>
    </source>
</evidence>
<keyword evidence="3" id="KW-1185">Reference proteome</keyword>
<feature type="region of interest" description="Disordered" evidence="1">
    <location>
        <begin position="301"/>
        <end position="337"/>
    </location>
</feature>
<proteinExistence type="predicted"/>
<dbReference type="AlphaFoldDB" id="A0AAD4F5W7"/>
<gene>
    <name evidence="2" type="ORF">NEMBOFW57_003771</name>
</gene>
<accession>A0AAD4F5W7</accession>
<evidence type="ECO:0000256" key="1">
    <source>
        <dbReference type="SAM" id="MobiDB-lite"/>
    </source>
</evidence>
<feature type="compositionally biased region" description="Polar residues" evidence="1">
    <location>
        <begin position="327"/>
        <end position="337"/>
    </location>
</feature>
<dbReference type="EMBL" id="JAHCVI010000001">
    <property type="protein sequence ID" value="KAG7293714.1"/>
    <property type="molecule type" value="Genomic_DNA"/>
</dbReference>
<evidence type="ECO:0000313" key="2">
    <source>
        <dbReference type="EMBL" id="KAG7293714.1"/>
    </source>
</evidence>
<feature type="compositionally biased region" description="Basic and acidic residues" evidence="1">
    <location>
        <begin position="301"/>
        <end position="312"/>
    </location>
</feature>